<dbReference type="Gene3D" id="4.10.240.10">
    <property type="entry name" value="Zn(2)-C6 fungal-type DNA-binding domain"/>
    <property type="match status" value="1"/>
</dbReference>
<evidence type="ECO:0000256" key="1">
    <source>
        <dbReference type="ARBA" id="ARBA00023242"/>
    </source>
</evidence>
<evidence type="ECO:0000313" key="4">
    <source>
        <dbReference type="EMBL" id="KAK4207490.1"/>
    </source>
</evidence>
<dbReference type="CDD" id="cd00067">
    <property type="entry name" value="GAL4"/>
    <property type="match status" value="1"/>
</dbReference>
<reference evidence="4" key="2">
    <citation type="submission" date="2023-05" db="EMBL/GenBank/DDBJ databases">
        <authorList>
            <consortium name="Lawrence Berkeley National Laboratory"/>
            <person name="Steindorff A."/>
            <person name="Hensen N."/>
            <person name="Bonometti L."/>
            <person name="Westerberg I."/>
            <person name="Brannstrom I.O."/>
            <person name="Guillou S."/>
            <person name="Cros-Aarteil S."/>
            <person name="Calhoun S."/>
            <person name="Haridas S."/>
            <person name="Kuo A."/>
            <person name="Mondo S."/>
            <person name="Pangilinan J."/>
            <person name="Riley R."/>
            <person name="Labutti K."/>
            <person name="Andreopoulos B."/>
            <person name="Lipzen A."/>
            <person name="Chen C."/>
            <person name="Yanf M."/>
            <person name="Daum C."/>
            <person name="Ng V."/>
            <person name="Clum A."/>
            <person name="Ohm R."/>
            <person name="Martin F."/>
            <person name="Silar P."/>
            <person name="Natvig D."/>
            <person name="Lalanne C."/>
            <person name="Gautier V."/>
            <person name="Ament-Velasquez S.L."/>
            <person name="Kruys A."/>
            <person name="Hutchinson M.I."/>
            <person name="Powell A.J."/>
            <person name="Barry K."/>
            <person name="Miller A.N."/>
            <person name="Grigoriev I.V."/>
            <person name="Debuchy R."/>
            <person name="Gladieux P."/>
            <person name="Thoren M.H."/>
            <person name="Johannesson H."/>
        </authorList>
    </citation>
    <scope>NUCLEOTIDE SEQUENCE</scope>
    <source>
        <strain evidence="4">PSN293</strain>
    </source>
</reference>
<evidence type="ECO:0000259" key="3">
    <source>
        <dbReference type="PROSITE" id="PS50048"/>
    </source>
</evidence>
<dbReference type="GO" id="GO:0000981">
    <property type="term" value="F:DNA-binding transcription factor activity, RNA polymerase II-specific"/>
    <property type="evidence" value="ECO:0007669"/>
    <property type="project" value="InterPro"/>
</dbReference>
<evidence type="ECO:0000256" key="2">
    <source>
        <dbReference type="SAM" id="MobiDB-lite"/>
    </source>
</evidence>
<dbReference type="PROSITE" id="PS50048">
    <property type="entry name" value="ZN2_CY6_FUNGAL_2"/>
    <property type="match status" value="1"/>
</dbReference>
<dbReference type="InterPro" id="IPR036864">
    <property type="entry name" value="Zn2-C6_fun-type_DNA-bd_sf"/>
</dbReference>
<feature type="compositionally biased region" description="Basic and acidic residues" evidence="2">
    <location>
        <begin position="462"/>
        <end position="471"/>
    </location>
</feature>
<proteinExistence type="predicted"/>
<dbReference type="PROSITE" id="PS00463">
    <property type="entry name" value="ZN2_CY6_FUNGAL_1"/>
    <property type="match status" value="1"/>
</dbReference>
<keyword evidence="1" id="KW-0539">Nucleus</keyword>
<feature type="region of interest" description="Disordered" evidence="2">
    <location>
        <begin position="438"/>
        <end position="471"/>
    </location>
</feature>
<dbReference type="SMART" id="SM00066">
    <property type="entry name" value="GAL4"/>
    <property type="match status" value="1"/>
</dbReference>
<dbReference type="GO" id="GO:0008270">
    <property type="term" value="F:zinc ion binding"/>
    <property type="evidence" value="ECO:0007669"/>
    <property type="project" value="InterPro"/>
</dbReference>
<dbReference type="InterPro" id="IPR001138">
    <property type="entry name" value="Zn2Cys6_DnaBD"/>
</dbReference>
<dbReference type="AlphaFoldDB" id="A0AAN7B447"/>
<dbReference type="EMBL" id="MU858291">
    <property type="protein sequence ID" value="KAK4207490.1"/>
    <property type="molecule type" value="Genomic_DNA"/>
</dbReference>
<feature type="compositionally biased region" description="Polar residues" evidence="2">
    <location>
        <begin position="68"/>
        <end position="80"/>
    </location>
</feature>
<reference evidence="4" key="1">
    <citation type="journal article" date="2023" name="Mol. Phylogenet. Evol.">
        <title>Genome-scale phylogeny and comparative genomics of the fungal order Sordariales.</title>
        <authorList>
            <person name="Hensen N."/>
            <person name="Bonometti L."/>
            <person name="Westerberg I."/>
            <person name="Brannstrom I.O."/>
            <person name="Guillou S."/>
            <person name="Cros-Aarteil S."/>
            <person name="Calhoun S."/>
            <person name="Haridas S."/>
            <person name="Kuo A."/>
            <person name="Mondo S."/>
            <person name="Pangilinan J."/>
            <person name="Riley R."/>
            <person name="LaButti K."/>
            <person name="Andreopoulos B."/>
            <person name="Lipzen A."/>
            <person name="Chen C."/>
            <person name="Yan M."/>
            <person name="Daum C."/>
            <person name="Ng V."/>
            <person name="Clum A."/>
            <person name="Steindorff A."/>
            <person name="Ohm R.A."/>
            <person name="Martin F."/>
            <person name="Silar P."/>
            <person name="Natvig D.O."/>
            <person name="Lalanne C."/>
            <person name="Gautier V."/>
            <person name="Ament-Velasquez S.L."/>
            <person name="Kruys A."/>
            <person name="Hutchinson M.I."/>
            <person name="Powell A.J."/>
            <person name="Barry K."/>
            <person name="Miller A.N."/>
            <person name="Grigoriev I.V."/>
            <person name="Debuchy R."/>
            <person name="Gladieux P."/>
            <person name="Hiltunen Thoren M."/>
            <person name="Johannesson H."/>
        </authorList>
    </citation>
    <scope>NUCLEOTIDE SEQUENCE</scope>
    <source>
        <strain evidence="4">PSN293</strain>
    </source>
</reference>
<keyword evidence="5" id="KW-1185">Reference proteome</keyword>
<dbReference type="SUPFAM" id="SSF57701">
    <property type="entry name" value="Zn2/Cys6 DNA-binding domain"/>
    <property type="match status" value="1"/>
</dbReference>
<protein>
    <recommendedName>
        <fullName evidence="3">Zn(2)-C6 fungal-type domain-containing protein</fullName>
    </recommendedName>
</protein>
<evidence type="ECO:0000313" key="5">
    <source>
        <dbReference type="Proteomes" id="UP001301769"/>
    </source>
</evidence>
<feature type="domain" description="Zn(2)-C6 fungal-type" evidence="3">
    <location>
        <begin position="12"/>
        <end position="42"/>
    </location>
</feature>
<sequence length="578" mass="64741">MPPSSTPASRNACVACTLAKRACDRHAPRCGRCVDRLLECQYYGKFRLDRTLVGRTRNRPTLLAPRPTHTQLPQANTTPDTGIPESESIQCETESLFDPTESLLAPPVVFPTCPDMPFLESPNSLPSIDWPNTHSIEIPPPIFIPTPHYNHHAIPPNILSEQGWFLNPDSWEVKRTYVPSLAGDPHSIFRAFVKSVKAWLGDFATTGHNIFIHHRLYHSPRVRGGMLTCLQDAWLTITAYLARTDQTEELILQILDDRADRLLSEQHFINLPPEELDIRAQLARTQALLIYTFIRLLYENPPEQRTKALSSLPVLSAWCHSLSDAAIAQAPSLYLSSDSSLVDLNSCSATHQEIEQISLWHAFIVSESIRRTWMLVSSVLRIFNQPQPPTSGLDSMDLTTVTQHRCLGFLSFTIRAGLWDAQNAFQWGRLHSSRASYRKEGHPNDHTLYQPSGSSQAASTDEGDRVPSDGRLWSESKRTIITTFIQDTGLDPNMDGSNTRHCASDQVLYNAEAASMSVTPVFLESVGILDKILDETTPEDVDSWTNQILRMVLPSERIDRWASKMRNVGSQASLGSNS</sequence>
<feature type="compositionally biased region" description="Polar residues" evidence="2">
    <location>
        <begin position="447"/>
        <end position="459"/>
    </location>
</feature>
<dbReference type="Pfam" id="PF00172">
    <property type="entry name" value="Zn_clus"/>
    <property type="match status" value="1"/>
</dbReference>
<comment type="caution">
    <text evidence="4">The sequence shown here is derived from an EMBL/GenBank/DDBJ whole genome shotgun (WGS) entry which is preliminary data.</text>
</comment>
<organism evidence="4 5">
    <name type="scientific">Rhypophila decipiens</name>
    <dbReference type="NCBI Taxonomy" id="261697"/>
    <lineage>
        <taxon>Eukaryota</taxon>
        <taxon>Fungi</taxon>
        <taxon>Dikarya</taxon>
        <taxon>Ascomycota</taxon>
        <taxon>Pezizomycotina</taxon>
        <taxon>Sordariomycetes</taxon>
        <taxon>Sordariomycetidae</taxon>
        <taxon>Sordariales</taxon>
        <taxon>Naviculisporaceae</taxon>
        <taxon>Rhypophila</taxon>
    </lineage>
</organism>
<gene>
    <name evidence="4" type="ORF">QBC37DRAFT_93024</name>
</gene>
<feature type="region of interest" description="Disordered" evidence="2">
    <location>
        <begin position="57"/>
        <end position="87"/>
    </location>
</feature>
<dbReference type="Proteomes" id="UP001301769">
    <property type="component" value="Unassembled WGS sequence"/>
</dbReference>
<accession>A0AAN7B447</accession>
<name>A0AAN7B447_9PEZI</name>